<evidence type="ECO:0000313" key="8">
    <source>
        <dbReference type="EMBL" id="KAA0176983.1"/>
    </source>
</evidence>
<feature type="domain" description="4Fe-4S Mo/W bis-MGD-type" evidence="4">
    <location>
        <begin position="87"/>
        <end position="159"/>
    </location>
</feature>
<dbReference type="EMBL" id="VLTO01000005">
    <property type="protein sequence ID" value="KAA0176983.1"/>
    <property type="molecule type" value="Genomic_DNA"/>
</dbReference>
<organism evidence="7 11">
    <name type="scientific">Cafeteria roenbergensis</name>
    <name type="common">Marine flagellate</name>
    <dbReference type="NCBI Taxonomy" id="33653"/>
    <lineage>
        <taxon>Eukaryota</taxon>
        <taxon>Sar</taxon>
        <taxon>Stramenopiles</taxon>
        <taxon>Bigyra</taxon>
        <taxon>Opalozoa</taxon>
        <taxon>Bicosoecida</taxon>
        <taxon>Cafeteriaceae</taxon>
        <taxon>Cafeteria</taxon>
    </lineage>
</organism>
<dbReference type="Proteomes" id="UP000323011">
    <property type="component" value="Unassembled WGS sequence"/>
</dbReference>
<keyword evidence="2" id="KW-0408">Iron</keyword>
<dbReference type="SUPFAM" id="SSF53706">
    <property type="entry name" value="Formate dehydrogenase/DMSO reductase, domains 1-3"/>
    <property type="match status" value="1"/>
</dbReference>
<gene>
    <name evidence="5" type="ORF">CROE0942_LOCUS4678</name>
    <name evidence="8" type="ORF">FNF27_01313</name>
    <name evidence="6" type="ORF">FNF29_07121</name>
    <name evidence="7" type="ORF">FNF31_02584</name>
</gene>
<reference evidence="9 10" key="1">
    <citation type="submission" date="2019-07" db="EMBL/GenBank/DDBJ databases">
        <title>Genomes of Cafeteria roenbergensis.</title>
        <authorList>
            <person name="Fischer M.G."/>
            <person name="Hackl T."/>
            <person name="Roman M."/>
        </authorList>
    </citation>
    <scope>NUCLEOTIDE SEQUENCE [LARGE SCALE GENOMIC DNA]</scope>
    <source>
        <strain evidence="6 10">BVI</strain>
        <strain evidence="7 11">Cflag</strain>
        <strain evidence="8 9">E4-10P</strain>
    </source>
</reference>
<dbReference type="EMBL" id="HBET01006936">
    <property type="protein sequence ID" value="CAD8560342.1"/>
    <property type="molecule type" value="Transcribed_RNA"/>
</dbReference>
<evidence type="ECO:0000313" key="11">
    <source>
        <dbReference type="Proteomes" id="UP000325113"/>
    </source>
</evidence>
<evidence type="ECO:0000256" key="2">
    <source>
        <dbReference type="ARBA" id="ARBA00023004"/>
    </source>
</evidence>
<dbReference type="EMBL" id="VLTN01000061">
    <property type="protein sequence ID" value="KAA0147776.1"/>
    <property type="molecule type" value="Genomic_DNA"/>
</dbReference>
<reference evidence="5" key="2">
    <citation type="submission" date="2021-01" db="EMBL/GenBank/DDBJ databases">
        <authorList>
            <person name="Corre E."/>
            <person name="Pelletier E."/>
            <person name="Niang G."/>
            <person name="Scheremetjew M."/>
            <person name="Finn R."/>
            <person name="Kale V."/>
            <person name="Holt S."/>
            <person name="Cochrane G."/>
            <person name="Meng A."/>
            <person name="Brown T."/>
            <person name="Cohen L."/>
        </authorList>
    </citation>
    <scope>NUCLEOTIDE SEQUENCE</scope>
    <source>
        <strain evidence="5">E4-10</strain>
    </source>
</reference>
<dbReference type="GO" id="GO:0016491">
    <property type="term" value="F:oxidoreductase activity"/>
    <property type="evidence" value="ECO:0007669"/>
    <property type="project" value="InterPro"/>
</dbReference>
<accession>A0A5A8DFE3</accession>
<evidence type="ECO:0000313" key="9">
    <source>
        <dbReference type="Proteomes" id="UP000322899"/>
    </source>
</evidence>
<dbReference type="GO" id="GO:0051536">
    <property type="term" value="F:iron-sulfur cluster binding"/>
    <property type="evidence" value="ECO:0007669"/>
    <property type="project" value="UniProtKB-KW"/>
</dbReference>
<evidence type="ECO:0000313" key="5">
    <source>
        <dbReference type="EMBL" id="CAD8560342.1"/>
    </source>
</evidence>
<evidence type="ECO:0000313" key="10">
    <source>
        <dbReference type="Proteomes" id="UP000323011"/>
    </source>
</evidence>
<keyword evidence="10" id="KW-1185">Reference proteome</keyword>
<evidence type="ECO:0000313" key="7">
    <source>
        <dbReference type="EMBL" id="KAA0164035.1"/>
    </source>
</evidence>
<evidence type="ECO:0000313" key="6">
    <source>
        <dbReference type="EMBL" id="KAA0147776.1"/>
    </source>
</evidence>
<dbReference type="Proteomes" id="UP000322899">
    <property type="component" value="Unassembled WGS sequence"/>
</dbReference>
<name>A0A5A8DFE3_CAFRO</name>
<dbReference type="InterPro" id="IPR006963">
    <property type="entry name" value="Mopterin_OxRdtase_4Fe-4S_dom"/>
</dbReference>
<dbReference type="AlphaFoldDB" id="A0A5A8DFE3"/>
<dbReference type="OrthoDB" id="10249365at2759"/>
<keyword evidence="3" id="KW-0411">Iron-sulfur</keyword>
<evidence type="ECO:0000259" key="4">
    <source>
        <dbReference type="PROSITE" id="PS51669"/>
    </source>
</evidence>
<evidence type="ECO:0000256" key="3">
    <source>
        <dbReference type="ARBA" id="ARBA00023014"/>
    </source>
</evidence>
<keyword evidence="1" id="KW-0479">Metal-binding</keyword>
<dbReference type="PROSITE" id="PS51669">
    <property type="entry name" value="4FE4S_MOW_BIS_MGD"/>
    <property type="match status" value="1"/>
</dbReference>
<protein>
    <recommendedName>
        <fullName evidence="4">4Fe-4S Mo/W bis-MGD-type domain-containing protein</fullName>
    </recommendedName>
</protein>
<dbReference type="GO" id="GO:0046872">
    <property type="term" value="F:metal ion binding"/>
    <property type="evidence" value="ECO:0007669"/>
    <property type="project" value="UniProtKB-KW"/>
</dbReference>
<dbReference type="EMBL" id="VLTM01000019">
    <property type="protein sequence ID" value="KAA0164035.1"/>
    <property type="molecule type" value="Genomic_DNA"/>
</dbReference>
<proteinExistence type="predicted"/>
<evidence type="ECO:0000256" key="1">
    <source>
        <dbReference type="ARBA" id="ARBA00022723"/>
    </source>
</evidence>
<sequence>MALTAARASAASAARAAFAAGSRGMGSLAGFVPAAAAAPASCPARAEDVTDAEARAALELSQKPGARFPAGALTLKPVAFKYRKWELQRHDTVCPFDACGTPIYAFSKQWTPSPYETAEDKSMGGERIMRVLPVPDEDLMSDAISDKTRFGWEGIYKNRMTEVRVHRQDKTISTDVTEMSLHAATNSHAFRRKISPATLGPLNI</sequence>
<dbReference type="Proteomes" id="UP000325113">
    <property type="component" value="Unassembled WGS sequence"/>
</dbReference>